<proteinExistence type="predicted"/>
<keyword evidence="3" id="KW-0804">Transcription</keyword>
<dbReference type="Pfam" id="PF12625">
    <property type="entry name" value="Arabinose_bd"/>
    <property type="match status" value="1"/>
</dbReference>
<dbReference type="PROSITE" id="PS01124">
    <property type="entry name" value="HTH_ARAC_FAMILY_2"/>
    <property type="match status" value="1"/>
</dbReference>
<dbReference type="SUPFAM" id="SSF46689">
    <property type="entry name" value="Homeodomain-like"/>
    <property type="match status" value="1"/>
</dbReference>
<dbReference type="Gene3D" id="1.10.10.60">
    <property type="entry name" value="Homeodomain-like"/>
    <property type="match status" value="1"/>
</dbReference>
<gene>
    <name evidence="5" type="ORF">RI845_12455</name>
</gene>
<feature type="domain" description="HTH araC/xylS-type" evidence="4">
    <location>
        <begin position="240"/>
        <end position="338"/>
    </location>
</feature>
<reference evidence="6" key="1">
    <citation type="submission" date="2023-09" db="EMBL/GenBank/DDBJ databases">
        <authorList>
            <person name="Li S."/>
            <person name="Li X."/>
            <person name="Zhang C."/>
            <person name="Zhao Z."/>
        </authorList>
    </citation>
    <scope>NUCLEOTIDE SEQUENCE [LARGE SCALE GENOMIC DNA]</scope>
    <source>
        <strain evidence="6">SQ345</strain>
    </source>
</reference>
<dbReference type="InterPro" id="IPR018060">
    <property type="entry name" value="HTH_AraC"/>
</dbReference>
<dbReference type="PANTHER" id="PTHR47894:SF1">
    <property type="entry name" value="HTH-TYPE TRANSCRIPTIONAL REGULATOR VQSM"/>
    <property type="match status" value="1"/>
</dbReference>
<keyword evidence="6" id="KW-1185">Reference proteome</keyword>
<name>A0ABY9TEY2_9GAMM</name>
<evidence type="ECO:0000256" key="1">
    <source>
        <dbReference type="ARBA" id="ARBA00023015"/>
    </source>
</evidence>
<dbReference type="InterPro" id="IPR009057">
    <property type="entry name" value="Homeodomain-like_sf"/>
</dbReference>
<dbReference type="SMART" id="SM00342">
    <property type="entry name" value="HTH_ARAC"/>
    <property type="match status" value="1"/>
</dbReference>
<dbReference type="PANTHER" id="PTHR47894">
    <property type="entry name" value="HTH-TYPE TRANSCRIPTIONAL REGULATOR GADX"/>
    <property type="match status" value="1"/>
</dbReference>
<dbReference type="Proteomes" id="UP001248581">
    <property type="component" value="Chromosome"/>
</dbReference>
<dbReference type="Pfam" id="PF12833">
    <property type="entry name" value="HTH_18"/>
    <property type="match status" value="1"/>
</dbReference>
<protein>
    <submittedName>
        <fullName evidence="5">Helix-turn-helix domain-containing protein</fullName>
    </submittedName>
</protein>
<sequence>MEILDYQHSVIRSLLHMLIQTLEDSGESVESLRQYMEIIDSQDLLAQCGRVKGSSFLPILALLLNNNKKPFLVLNLVNNYRPVTFNALGPLCYSCETVRENIELLIKHYSMISTGAEVYLKKSDDCWFVGARSRHHKLDEAKMQLAWVCNMYAHLKFSVSNEFIFHKVCLSIAKPEQKYVEEINRVFNTEVEFDCEDSGFYLTTGQLDIEQVGYDPQLYRLNQQLVDEYEQRFEYFELPTRIYSNILELMKKGVFSKEAIARELGMSTRSLSQKIKQFGLNYRDISENARMTLAKEYLSNLDLKLVEVAEKLCFSENSNFTRSFKAHSGQTPREFRADLKSQI</sequence>
<dbReference type="RefSeq" id="WP_348386491.1">
    <property type="nucleotide sequence ID" value="NZ_CP134146.1"/>
</dbReference>
<dbReference type="InterPro" id="IPR032687">
    <property type="entry name" value="AraC-type_N"/>
</dbReference>
<evidence type="ECO:0000313" key="6">
    <source>
        <dbReference type="Proteomes" id="UP001248581"/>
    </source>
</evidence>
<evidence type="ECO:0000313" key="5">
    <source>
        <dbReference type="EMBL" id="WNC67327.1"/>
    </source>
</evidence>
<keyword evidence="1" id="KW-0805">Transcription regulation</keyword>
<dbReference type="EMBL" id="CP134146">
    <property type="protein sequence ID" value="WNC67327.1"/>
    <property type="molecule type" value="Genomic_DNA"/>
</dbReference>
<organism evidence="5 6">
    <name type="scientific">Thalassotalea nanhaiensis</name>
    <dbReference type="NCBI Taxonomy" id="3065648"/>
    <lineage>
        <taxon>Bacteria</taxon>
        <taxon>Pseudomonadati</taxon>
        <taxon>Pseudomonadota</taxon>
        <taxon>Gammaproteobacteria</taxon>
        <taxon>Alteromonadales</taxon>
        <taxon>Colwelliaceae</taxon>
        <taxon>Thalassotalea</taxon>
    </lineage>
</organism>
<evidence type="ECO:0000256" key="3">
    <source>
        <dbReference type="ARBA" id="ARBA00023163"/>
    </source>
</evidence>
<accession>A0ABY9TEY2</accession>
<keyword evidence="2" id="KW-0238">DNA-binding</keyword>
<evidence type="ECO:0000256" key="2">
    <source>
        <dbReference type="ARBA" id="ARBA00023125"/>
    </source>
</evidence>
<evidence type="ECO:0000259" key="4">
    <source>
        <dbReference type="PROSITE" id="PS01124"/>
    </source>
</evidence>